<keyword evidence="21" id="KW-1185">Reference proteome</keyword>
<comment type="cofactor">
    <cofactor evidence="1">
        <name>Mg(2+)</name>
        <dbReference type="ChEBI" id="CHEBI:18420"/>
    </cofactor>
</comment>
<dbReference type="Proteomes" id="UP000027195">
    <property type="component" value="Unassembled WGS sequence"/>
</dbReference>
<evidence type="ECO:0000256" key="3">
    <source>
        <dbReference type="ARBA" id="ARBA00005119"/>
    </source>
</evidence>
<dbReference type="UniPathway" id="UPA00557">
    <property type="reaction ID" value="UER00614"/>
</dbReference>
<evidence type="ECO:0000256" key="14">
    <source>
        <dbReference type="ARBA" id="ARBA00023128"/>
    </source>
</evidence>
<accession>A0A067MZ81</accession>
<evidence type="ECO:0000256" key="10">
    <source>
        <dbReference type="ARBA" id="ARBA00022695"/>
    </source>
</evidence>
<evidence type="ECO:0000256" key="12">
    <source>
        <dbReference type="ARBA" id="ARBA00022842"/>
    </source>
</evidence>
<comment type="pathway">
    <text evidence="4">Lipid metabolism.</text>
</comment>
<evidence type="ECO:0000256" key="7">
    <source>
        <dbReference type="ARBA" id="ARBA00018337"/>
    </source>
</evidence>
<keyword evidence="10" id="KW-0548">Nucleotidyltransferase</keyword>
<evidence type="ECO:0000256" key="16">
    <source>
        <dbReference type="ARBA" id="ARBA00023209"/>
    </source>
</evidence>
<dbReference type="PANTHER" id="PTHR13619:SF0">
    <property type="entry name" value="PHOSPHATIDATE CYTIDYLYLTRANSFERASE, MITOCHONDRIAL"/>
    <property type="match status" value="1"/>
</dbReference>
<evidence type="ECO:0000313" key="21">
    <source>
        <dbReference type="Proteomes" id="UP000027195"/>
    </source>
</evidence>
<keyword evidence="14" id="KW-0496">Mitochondrion</keyword>
<keyword evidence="8" id="KW-0444">Lipid biosynthesis</keyword>
<evidence type="ECO:0000256" key="13">
    <source>
        <dbReference type="ARBA" id="ARBA00023098"/>
    </source>
</evidence>
<feature type="compositionally biased region" description="Low complexity" evidence="19">
    <location>
        <begin position="37"/>
        <end position="53"/>
    </location>
</feature>
<feature type="region of interest" description="Disordered" evidence="19">
    <location>
        <begin position="20"/>
        <end position="66"/>
    </location>
</feature>
<evidence type="ECO:0000256" key="19">
    <source>
        <dbReference type="SAM" id="MobiDB-lite"/>
    </source>
</evidence>
<evidence type="ECO:0000256" key="11">
    <source>
        <dbReference type="ARBA" id="ARBA00022792"/>
    </source>
</evidence>
<dbReference type="InterPro" id="IPR015222">
    <property type="entry name" value="Tam41"/>
</dbReference>
<evidence type="ECO:0000256" key="8">
    <source>
        <dbReference type="ARBA" id="ARBA00022516"/>
    </source>
</evidence>
<dbReference type="Pfam" id="PF09139">
    <property type="entry name" value="Tam41_Mmp37"/>
    <property type="match status" value="1"/>
</dbReference>
<keyword evidence="13" id="KW-0443">Lipid metabolism</keyword>
<evidence type="ECO:0000256" key="2">
    <source>
        <dbReference type="ARBA" id="ARBA00004443"/>
    </source>
</evidence>
<evidence type="ECO:0000256" key="5">
    <source>
        <dbReference type="ARBA" id="ARBA00005458"/>
    </source>
</evidence>
<dbReference type="EMBL" id="KL198017">
    <property type="protein sequence ID" value="KDQ20909.1"/>
    <property type="molecule type" value="Genomic_DNA"/>
</dbReference>
<evidence type="ECO:0000256" key="4">
    <source>
        <dbReference type="ARBA" id="ARBA00005189"/>
    </source>
</evidence>
<keyword evidence="16" id="KW-0594">Phospholipid biosynthesis</keyword>
<dbReference type="OrthoDB" id="341477at2759"/>
<comment type="similarity">
    <text evidence="5">Belongs to the TAM41 family.</text>
</comment>
<comment type="subcellular location">
    <subcellularLocation>
        <location evidence="2">Mitochondrion inner membrane</location>
        <topology evidence="2">Peripheral membrane protein</topology>
        <orientation evidence="2">Matrix side</orientation>
    </subcellularLocation>
</comment>
<dbReference type="InParanoid" id="A0A067MZ81"/>
<gene>
    <name evidence="20" type="ORF">BOTBODRAFT_124788</name>
</gene>
<keyword evidence="11" id="KW-0999">Mitochondrion inner membrane</keyword>
<evidence type="ECO:0000256" key="17">
    <source>
        <dbReference type="ARBA" id="ARBA00023264"/>
    </source>
</evidence>
<dbReference type="EC" id="2.7.7.41" evidence="6"/>
<name>A0A067MZ81_BOTB1</name>
<evidence type="ECO:0000256" key="6">
    <source>
        <dbReference type="ARBA" id="ARBA00012487"/>
    </source>
</evidence>
<dbReference type="PIRSF" id="PIRSF028840">
    <property type="entry name" value="Mmp37"/>
    <property type="match status" value="1"/>
</dbReference>
<evidence type="ECO:0000256" key="15">
    <source>
        <dbReference type="ARBA" id="ARBA00023136"/>
    </source>
</evidence>
<reference evidence="21" key="1">
    <citation type="journal article" date="2014" name="Proc. Natl. Acad. Sci. U.S.A.">
        <title>Extensive sampling of basidiomycete genomes demonstrates inadequacy of the white-rot/brown-rot paradigm for wood decay fungi.</title>
        <authorList>
            <person name="Riley R."/>
            <person name="Salamov A.A."/>
            <person name="Brown D.W."/>
            <person name="Nagy L.G."/>
            <person name="Floudas D."/>
            <person name="Held B.W."/>
            <person name="Levasseur A."/>
            <person name="Lombard V."/>
            <person name="Morin E."/>
            <person name="Otillar R."/>
            <person name="Lindquist E.A."/>
            <person name="Sun H."/>
            <person name="LaButti K.M."/>
            <person name="Schmutz J."/>
            <person name="Jabbour D."/>
            <person name="Luo H."/>
            <person name="Baker S.E."/>
            <person name="Pisabarro A.G."/>
            <person name="Walton J.D."/>
            <person name="Blanchette R.A."/>
            <person name="Henrissat B."/>
            <person name="Martin F."/>
            <person name="Cullen D."/>
            <person name="Hibbett D.S."/>
            <person name="Grigoriev I.V."/>
        </authorList>
    </citation>
    <scope>NUCLEOTIDE SEQUENCE [LARGE SCALE GENOMIC DNA]</scope>
    <source>
        <strain evidence="21">FD-172 SS1</strain>
    </source>
</reference>
<evidence type="ECO:0000256" key="18">
    <source>
        <dbReference type="ARBA" id="ARBA00029893"/>
    </source>
</evidence>
<keyword evidence="12" id="KW-0460">Magnesium</keyword>
<evidence type="ECO:0000256" key="9">
    <source>
        <dbReference type="ARBA" id="ARBA00022679"/>
    </source>
</evidence>
<dbReference type="AlphaFoldDB" id="A0A067MZ81"/>
<dbReference type="GO" id="GO:0016024">
    <property type="term" value="P:CDP-diacylglycerol biosynthetic process"/>
    <property type="evidence" value="ECO:0007669"/>
    <property type="project" value="UniProtKB-UniPathway"/>
</dbReference>
<dbReference type="GO" id="GO:0032049">
    <property type="term" value="P:cardiolipin biosynthetic process"/>
    <property type="evidence" value="ECO:0007669"/>
    <property type="project" value="InterPro"/>
</dbReference>
<keyword evidence="17" id="KW-1208">Phospholipid metabolism</keyword>
<comment type="pathway">
    <text evidence="3">Phospholipid metabolism; CDP-diacylglycerol biosynthesis; CDP-diacylglycerol from sn-glycerol 3-phosphate: step 3/3.</text>
</comment>
<organism evidence="20 21">
    <name type="scientific">Botryobasidium botryosum (strain FD-172 SS1)</name>
    <dbReference type="NCBI Taxonomy" id="930990"/>
    <lineage>
        <taxon>Eukaryota</taxon>
        <taxon>Fungi</taxon>
        <taxon>Dikarya</taxon>
        <taxon>Basidiomycota</taxon>
        <taxon>Agaricomycotina</taxon>
        <taxon>Agaricomycetes</taxon>
        <taxon>Cantharellales</taxon>
        <taxon>Botryobasidiaceae</taxon>
        <taxon>Botryobasidium</taxon>
    </lineage>
</organism>
<dbReference type="GO" id="GO:0004605">
    <property type="term" value="F:phosphatidate cytidylyltransferase activity"/>
    <property type="evidence" value="ECO:0007669"/>
    <property type="project" value="UniProtKB-EC"/>
</dbReference>
<dbReference type="FunCoup" id="A0A067MZ81">
    <property type="interactions" value="464"/>
</dbReference>
<sequence length="426" mass="46974">MLSTASLRPRHRPLVRLLSAEPHIPTASPQPPPTAPRLPRARFSPSPRSPNASHVPSASNPPFRAPFNLPHLPPTFGSNQILSVAPSTRALLEEIVGTFRAPIRYAFAYGSGVFEQDGNSSPNQKPMLDFIFAVNHPAHWHSINLTQNPSHYALHARLLGSSFVSRVQQVSPGVWFNAYVPMSGATIKYGVTTVDALCSDLLTWNSLYLSGRMHKPIRIIKDDARVRLTQQVNLASAARTALLTLPEKFTEQELYEQLAGFSYGGDPRMMFAENPDKIRNITKPQQPQFRELYHRLMSNLPGVHWPADSSIIEQDVAANARAIHLRKLPSGLLKRTEQRYAAHFQSTGVQVTKESDPSAFWTKVAGDAELSKHIAEDLRAIVRWPATVQTAKGLVSAGLGKSIKYAVRKVGKWWAGGRTSGSPGNS</sequence>
<keyword evidence="15" id="KW-0472">Membrane</keyword>
<proteinExistence type="inferred from homology"/>
<protein>
    <recommendedName>
        <fullName evidence="7">Phosphatidate cytidylyltransferase, mitochondrial</fullName>
        <ecNumber evidence="6">2.7.7.41</ecNumber>
    </recommendedName>
    <alternativeName>
        <fullName evidence="18">CDP-diacylglycerol synthase</fullName>
    </alternativeName>
</protein>
<evidence type="ECO:0000313" key="20">
    <source>
        <dbReference type="EMBL" id="KDQ20909.1"/>
    </source>
</evidence>
<keyword evidence="9" id="KW-0808">Transferase</keyword>
<dbReference type="PANTHER" id="PTHR13619">
    <property type="entry name" value="PHOSPHATIDATE CYTIDYLYLTRANSFERASE, MITOCHONDRIAL"/>
    <property type="match status" value="1"/>
</dbReference>
<dbReference type="GO" id="GO:0005743">
    <property type="term" value="C:mitochondrial inner membrane"/>
    <property type="evidence" value="ECO:0007669"/>
    <property type="project" value="UniProtKB-SubCell"/>
</dbReference>
<dbReference type="HOGENOM" id="CLU_030279_1_1_1"/>
<evidence type="ECO:0000256" key="1">
    <source>
        <dbReference type="ARBA" id="ARBA00001946"/>
    </source>
</evidence>
<dbReference type="STRING" id="930990.A0A067MZ81"/>